<reference evidence="2 3" key="1">
    <citation type="submission" date="2024-06" db="EMBL/GenBank/DDBJ databases">
        <authorList>
            <person name="Kim D.-U."/>
        </authorList>
    </citation>
    <scope>NUCLEOTIDE SEQUENCE [LARGE SCALE GENOMIC DNA]</scope>
    <source>
        <strain evidence="2 3">KACC15460</strain>
    </source>
</reference>
<keyword evidence="3" id="KW-1185">Reference proteome</keyword>
<dbReference type="Proteomes" id="UP001548832">
    <property type="component" value="Unassembled WGS sequence"/>
</dbReference>
<name>A0ABV2DMF5_9HYPH</name>
<sequence>MSDNHDDHGKEHPDRPKAFEIKIDRTTYKVQEPALTGAQLRTLPEPDIGPDRDLFEVVPGGSDQKIDDATKVEMRNGLRFFTAPAQINPGRD</sequence>
<feature type="domain" description="Multi-ubiquitin" evidence="1">
    <location>
        <begin position="19"/>
        <end position="82"/>
    </location>
</feature>
<dbReference type="InterPro" id="IPR027802">
    <property type="entry name" value="Multi-ubiquitin_dom"/>
</dbReference>
<proteinExistence type="predicted"/>
<accession>A0ABV2DMF5</accession>
<protein>
    <submittedName>
        <fullName evidence="2">Multiubiquitin domain-containing protein</fullName>
    </submittedName>
</protein>
<dbReference type="EMBL" id="JBEWSZ010000003">
    <property type="protein sequence ID" value="MET2831172.1"/>
    <property type="molecule type" value="Genomic_DNA"/>
</dbReference>
<evidence type="ECO:0000313" key="3">
    <source>
        <dbReference type="Proteomes" id="UP001548832"/>
    </source>
</evidence>
<dbReference type="Pfam" id="PF14452">
    <property type="entry name" value="Multi_ubiq"/>
    <property type="match status" value="1"/>
</dbReference>
<comment type="caution">
    <text evidence="2">The sequence shown here is derived from an EMBL/GenBank/DDBJ whole genome shotgun (WGS) entry which is preliminary data.</text>
</comment>
<evidence type="ECO:0000313" key="2">
    <source>
        <dbReference type="EMBL" id="MET2831172.1"/>
    </source>
</evidence>
<evidence type="ECO:0000259" key="1">
    <source>
        <dbReference type="Pfam" id="PF14452"/>
    </source>
</evidence>
<gene>
    <name evidence="2" type="ORF">ABVQ20_29820</name>
</gene>
<dbReference type="RefSeq" id="WP_354463284.1">
    <property type="nucleotide sequence ID" value="NZ_JBEWSZ010000003.1"/>
</dbReference>
<organism evidence="2 3">
    <name type="scientific">Mesorhizobium shangrilense</name>
    <dbReference type="NCBI Taxonomy" id="460060"/>
    <lineage>
        <taxon>Bacteria</taxon>
        <taxon>Pseudomonadati</taxon>
        <taxon>Pseudomonadota</taxon>
        <taxon>Alphaproteobacteria</taxon>
        <taxon>Hyphomicrobiales</taxon>
        <taxon>Phyllobacteriaceae</taxon>
        <taxon>Mesorhizobium</taxon>
    </lineage>
</organism>